<keyword evidence="6" id="KW-1185">Reference proteome</keyword>
<evidence type="ECO:0000313" key="4">
    <source>
        <dbReference type="EMBL" id="MBB4444353.1"/>
    </source>
</evidence>
<gene>
    <name evidence="3" type="ORF">GGE31_000137</name>
    <name evidence="2" type="ORF">GGE33_001648</name>
    <name evidence="4" type="ORF">GGE35_000135</name>
</gene>
<dbReference type="Proteomes" id="UP000576087">
    <property type="component" value="Unassembled WGS sequence"/>
</dbReference>
<accession>A0A7W6T9Z1</accession>
<dbReference type="RefSeq" id="WP_183821958.1">
    <property type="nucleotide sequence ID" value="NZ_JACIGW010000001.1"/>
</dbReference>
<evidence type="ECO:0000313" key="2">
    <source>
        <dbReference type="EMBL" id="MBB4347940.1"/>
    </source>
</evidence>
<dbReference type="EMBL" id="JACIHM010000001">
    <property type="protein sequence ID" value="MBB4444353.1"/>
    <property type="molecule type" value="Genomic_DNA"/>
</dbReference>
<name>A0A7W6T9Z1_9HYPH</name>
<protein>
    <submittedName>
        <fullName evidence="3">Uncharacterized protein</fullName>
    </submittedName>
</protein>
<evidence type="ECO:0000313" key="5">
    <source>
        <dbReference type="Proteomes" id="UP000520770"/>
    </source>
</evidence>
<evidence type="ECO:0000313" key="6">
    <source>
        <dbReference type="Proteomes" id="UP000524535"/>
    </source>
</evidence>
<evidence type="ECO:0000256" key="1">
    <source>
        <dbReference type="SAM" id="MobiDB-lite"/>
    </source>
</evidence>
<dbReference type="EMBL" id="JACIGW010000001">
    <property type="protein sequence ID" value="MBB4347940.1"/>
    <property type="molecule type" value="Genomic_DNA"/>
</dbReference>
<evidence type="ECO:0000313" key="7">
    <source>
        <dbReference type="Proteomes" id="UP000576087"/>
    </source>
</evidence>
<proteinExistence type="predicted"/>
<feature type="region of interest" description="Disordered" evidence="1">
    <location>
        <begin position="85"/>
        <end position="108"/>
    </location>
</feature>
<dbReference type="AlphaFoldDB" id="A0A7W6T9Z1"/>
<evidence type="ECO:0000313" key="3">
    <source>
        <dbReference type="EMBL" id="MBB4409666.1"/>
    </source>
</evidence>
<sequence>MKEAAGEKSVNAEILDTLQKAYPPKSIDINLLSDFLSSLIGVSAPDGDQSYLDYINSALSDADQPWTVRAGWDGEISFFPYATDASSKKTPRIPGDDDDARIARKNKP</sequence>
<comment type="caution">
    <text evidence="3">The sequence shown here is derived from an EMBL/GenBank/DDBJ whole genome shotgun (WGS) entry which is preliminary data.</text>
</comment>
<organism evidence="3 6">
    <name type="scientific">Aliirhizobium cellulosilyticum</name>
    <dbReference type="NCBI Taxonomy" id="393664"/>
    <lineage>
        <taxon>Bacteria</taxon>
        <taxon>Pseudomonadati</taxon>
        <taxon>Pseudomonadota</taxon>
        <taxon>Alphaproteobacteria</taxon>
        <taxon>Hyphomicrobiales</taxon>
        <taxon>Rhizobiaceae</taxon>
        <taxon>Aliirhizobium</taxon>
    </lineage>
</organism>
<dbReference type="EMBL" id="JACIGY010000001">
    <property type="protein sequence ID" value="MBB4409666.1"/>
    <property type="molecule type" value="Genomic_DNA"/>
</dbReference>
<dbReference type="Proteomes" id="UP000524535">
    <property type="component" value="Unassembled WGS sequence"/>
</dbReference>
<dbReference type="Proteomes" id="UP000520770">
    <property type="component" value="Unassembled WGS sequence"/>
</dbReference>
<reference evidence="5 6" key="1">
    <citation type="submission" date="2020-08" db="EMBL/GenBank/DDBJ databases">
        <title>Genomic Encyclopedia of Type Strains, Phase IV (KMG-V): Genome sequencing to study the core and pangenomes of soil and plant-associated prokaryotes.</title>
        <authorList>
            <person name="Whitman W."/>
        </authorList>
    </citation>
    <scope>NUCLEOTIDE SEQUENCE [LARGE SCALE GENOMIC DNA]</scope>
    <source>
        <strain evidence="3 6">SEMIA 444</strain>
        <strain evidence="2 5">SEMIA 448</strain>
        <strain evidence="4 7">SEMIA 452</strain>
    </source>
</reference>